<feature type="region of interest" description="Disordered" evidence="1">
    <location>
        <begin position="333"/>
        <end position="373"/>
    </location>
</feature>
<evidence type="ECO:0000256" key="1">
    <source>
        <dbReference type="SAM" id="MobiDB-lite"/>
    </source>
</evidence>
<keyword evidence="2" id="KW-1133">Transmembrane helix</keyword>
<name>A0A4Q7ZK47_9ACTN</name>
<organism evidence="3 4">
    <name type="scientific">Krasilnikovia cinnamomea</name>
    <dbReference type="NCBI Taxonomy" id="349313"/>
    <lineage>
        <taxon>Bacteria</taxon>
        <taxon>Bacillati</taxon>
        <taxon>Actinomycetota</taxon>
        <taxon>Actinomycetes</taxon>
        <taxon>Micromonosporales</taxon>
        <taxon>Micromonosporaceae</taxon>
        <taxon>Krasilnikovia</taxon>
    </lineage>
</organism>
<feature type="compositionally biased region" description="Basic and acidic residues" evidence="1">
    <location>
        <begin position="357"/>
        <end position="373"/>
    </location>
</feature>
<feature type="compositionally biased region" description="Low complexity" evidence="1">
    <location>
        <begin position="202"/>
        <end position="218"/>
    </location>
</feature>
<evidence type="ECO:0000256" key="2">
    <source>
        <dbReference type="SAM" id="Phobius"/>
    </source>
</evidence>
<dbReference type="Proteomes" id="UP000292564">
    <property type="component" value="Unassembled WGS sequence"/>
</dbReference>
<evidence type="ECO:0000313" key="3">
    <source>
        <dbReference type="EMBL" id="RZU51290.1"/>
    </source>
</evidence>
<dbReference type="OrthoDB" id="3405422at2"/>
<dbReference type="RefSeq" id="WP_130510077.1">
    <property type="nucleotide sequence ID" value="NZ_SHKY01000001.1"/>
</dbReference>
<feature type="region of interest" description="Disordered" evidence="1">
    <location>
        <begin position="174"/>
        <end position="226"/>
    </location>
</feature>
<feature type="transmembrane region" description="Helical" evidence="2">
    <location>
        <begin position="53"/>
        <end position="73"/>
    </location>
</feature>
<dbReference type="AlphaFoldDB" id="A0A4Q7ZK47"/>
<dbReference type="InterPro" id="IPR021235">
    <property type="entry name" value="DUF2637"/>
</dbReference>
<keyword evidence="2" id="KW-0472">Membrane</keyword>
<feature type="compositionally biased region" description="Low complexity" evidence="1">
    <location>
        <begin position="263"/>
        <end position="273"/>
    </location>
</feature>
<feature type="region of interest" description="Disordered" evidence="1">
    <location>
        <begin position="1"/>
        <end position="22"/>
    </location>
</feature>
<sequence length="373" mass="38617">MTATMLNGTRPAHHADVPQQPPAVPAAAVAVPAQAVRRQGVRDETKRWGRLRWAVRVALVVGVAASVAANMLHALPNPISQAIAAWPPLALLLTVELISRVPVYRRSLAAVRLLATTVIAGIAAWVSYWHMTAVAARYGETGASPYLLPLSVDGLIVVASICLVELSGRIETADHNPPAAHELGPITPPQPTDAPPAPPTASLPMEPTAAAAASDIPRPAAPEPRIGRNAAAHSDLSPADTAGQAARTALPNQAGESTKGGDTTTPEVAGAPPAEGPPAGGGITADGGSDIPADGPGGPADPPPHEDADRDVVPTDTAAAVAYWLRRDPTMHPDDIAARVGRSSRQVRRYMAPVAPGDRRRVNGERRRLPTDT</sequence>
<evidence type="ECO:0000313" key="4">
    <source>
        <dbReference type="Proteomes" id="UP000292564"/>
    </source>
</evidence>
<protein>
    <submittedName>
        <fullName evidence="3">Uncharacterized protein DUF2637</fullName>
    </submittedName>
</protein>
<feature type="compositionally biased region" description="Pro residues" evidence="1">
    <location>
        <begin position="186"/>
        <end position="201"/>
    </location>
</feature>
<dbReference type="EMBL" id="SHKY01000001">
    <property type="protein sequence ID" value="RZU51290.1"/>
    <property type="molecule type" value="Genomic_DNA"/>
</dbReference>
<keyword evidence="2" id="KW-0812">Transmembrane</keyword>
<keyword evidence="4" id="KW-1185">Reference proteome</keyword>
<reference evidence="3 4" key="1">
    <citation type="submission" date="2019-02" db="EMBL/GenBank/DDBJ databases">
        <title>Sequencing the genomes of 1000 actinobacteria strains.</title>
        <authorList>
            <person name="Klenk H.-P."/>
        </authorList>
    </citation>
    <scope>NUCLEOTIDE SEQUENCE [LARGE SCALE GENOMIC DNA]</scope>
    <source>
        <strain evidence="3 4">DSM 45162</strain>
    </source>
</reference>
<comment type="caution">
    <text evidence="3">The sequence shown here is derived from an EMBL/GenBank/DDBJ whole genome shotgun (WGS) entry which is preliminary data.</text>
</comment>
<feature type="region of interest" description="Disordered" evidence="1">
    <location>
        <begin position="251"/>
        <end position="316"/>
    </location>
</feature>
<feature type="transmembrane region" description="Helical" evidence="2">
    <location>
        <begin position="79"/>
        <end position="98"/>
    </location>
</feature>
<gene>
    <name evidence="3" type="ORF">EV385_3100</name>
</gene>
<feature type="transmembrane region" description="Helical" evidence="2">
    <location>
        <begin position="110"/>
        <end position="131"/>
    </location>
</feature>
<dbReference type="Pfam" id="PF10935">
    <property type="entry name" value="DUF2637"/>
    <property type="match status" value="1"/>
</dbReference>
<feature type="compositionally biased region" description="Basic and acidic residues" evidence="1">
    <location>
        <begin position="303"/>
        <end position="313"/>
    </location>
</feature>
<accession>A0A4Q7ZK47</accession>
<feature type="compositionally biased region" description="Polar residues" evidence="1">
    <location>
        <begin position="251"/>
        <end position="262"/>
    </location>
</feature>
<proteinExistence type="predicted"/>